<name>A0A4Z2CSZ1_SCHJA</name>
<evidence type="ECO:0000313" key="1">
    <source>
        <dbReference type="EMBL" id="TNN07389.1"/>
    </source>
</evidence>
<dbReference type="AlphaFoldDB" id="A0A4Z2CSZ1"/>
<dbReference type="OrthoDB" id="6284481at2759"/>
<comment type="caution">
    <text evidence="1">The sequence shown here is derived from an EMBL/GenBank/DDBJ whole genome shotgun (WGS) entry which is preliminary data.</text>
</comment>
<dbReference type="GO" id="GO:0016757">
    <property type="term" value="F:glycosyltransferase activity"/>
    <property type="evidence" value="ECO:0007669"/>
    <property type="project" value="UniProtKB-KW"/>
</dbReference>
<gene>
    <name evidence="1" type="ORF">EWB00_007799</name>
</gene>
<evidence type="ECO:0000313" key="2">
    <source>
        <dbReference type="Proteomes" id="UP000311919"/>
    </source>
</evidence>
<dbReference type="EMBL" id="SKCS01000432">
    <property type="protein sequence ID" value="TNN07389.1"/>
    <property type="molecule type" value="Genomic_DNA"/>
</dbReference>
<keyword evidence="1" id="KW-0808">Transferase</keyword>
<accession>A0A4Z2CSZ1</accession>
<reference evidence="1 2" key="1">
    <citation type="submission" date="2019-03" db="EMBL/GenBank/DDBJ databases">
        <title>An improved genome assembly of the fluke Schistosoma japonicum.</title>
        <authorList>
            <person name="Hu W."/>
            <person name="Luo F."/>
            <person name="Yin M."/>
            <person name="Mo X."/>
            <person name="Sun C."/>
            <person name="Wu Q."/>
            <person name="Zhu B."/>
            <person name="Xiang M."/>
            <person name="Wang J."/>
            <person name="Wang Y."/>
            <person name="Zhang T."/>
            <person name="Xu B."/>
            <person name="Zheng H."/>
            <person name="Feng Z."/>
        </authorList>
    </citation>
    <scope>NUCLEOTIDE SEQUENCE [LARGE SCALE GENOMIC DNA]</scope>
    <source>
        <strain evidence="1">HuSjv2</strain>
        <tissue evidence="1">Worms</tissue>
    </source>
</reference>
<organism evidence="1 2">
    <name type="scientific">Schistosoma japonicum</name>
    <name type="common">Blood fluke</name>
    <dbReference type="NCBI Taxonomy" id="6182"/>
    <lineage>
        <taxon>Eukaryota</taxon>
        <taxon>Metazoa</taxon>
        <taxon>Spiralia</taxon>
        <taxon>Lophotrochozoa</taxon>
        <taxon>Platyhelminthes</taxon>
        <taxon>Trematoda</taxon>
        <taxon>Digenea</taxon>
        <taxon>Strigeidida</taxon>
        <taxon>Schistosomatoidea</taxon>
        <taxon>Schistosomatidae</taxon>
        <taxon>Schistosoma</taxon>
    </lineage>
</organism>
<protein>
    <submittedName>
        <fullName evidence="1">Mannosyltransferase</fullName>
    </submittedName>
</protein>
<feature type="non-terminal residue" evidence="1">
    <location>
        <position position="1"/>
    </location>
</feature>
<sequence>RGGLDAIKFLNQQMKNKLENEIAVVNLMPCHTVPSIGYLHRNISFKQLSCDPDLTKLALGKLPAYR</sequence>
<keyword evidence="1" id="KW-0328">Glycosyltransferase</keyword>
<dbReference type="Proteomes" id="UP000311919">
    <property type="component" value="Unassembled WGS sequence"/>
</dbReference>
<proteinExistence type="predicted"/>
<keyword evidence="2" id="KW-1185">Reference proteome</keyword>